<comment type="caution">
    <text evidence="2">The sequence shown here is derived from an EMBL/GenBank/DDBJ whole genome shotgun (WGS) entry which is preliminary data.</text>
</comment>
<reference evidence="2" key="3">
    <citation type="submission" date="2021-11" db="EMBL/GenBank/DDBJ databases">
        <authorList>
            <person name="Bulgarelli D."/>
        </authorList>
    </citation>
    <scope>NUCLEOTIDE SEQUENCE</scope>
    <source>
        <strain evidence="2">Bi133</strain>
    </source>
</reference>
<proteinExistence type="predicted"/>
<evidence type="ECO:0000256" key="1">
    <source>
        <dbReference type="SAM" id="MobiDB-lite"/>
    </source>
</evidence>
<dbReference type="AlphaFoldDB" id="A0A9W4P9N2"/>
<evidence type="ECO:0000313" key="3">
    <source>
        <dbReference type="EMBL" id="CEG24755.1"/>
    </source>
</evidence>
<keyword evidence="4" id="KW-1185">Reference proteome</keyword>
<sequence length="37" mass="4139">MQSNESRQQKNEKRQKPPTKKAGTGNPKLSGENRPST</sequence>
<evidence type="ECO:0000313" key="2">
    <source>
        <dbReference type="EMBL" id="CAH0143437.1"/>
    </source>
</evidence>
<feature type="region of interest" description="Disordered" evidence="1">
    <location>
        <begin position="1"/>
        <end position="37"/>
    </location>
</feature>
<name>A0A9W4P9N2_9BACI</name>
<gene>
    <name evidence="3" type="ORF">BN1180_05593</name>
    <name evidence="2" type="ORF">SRABI133_00527</name>
</gene>
<reference evidence="3" key="2">
    <citation type="submission" date="2014-10" db="EMBL/GenBank/DDBJ databases">
        <authorList>
            <person name="Urmite Genomes"/>
        </authorList>
    </citation>
    <scope>NUCLEOTIDE SEQUENCE</scope>
    <source>
        <strain evidence="3">P558</strain>
    </source>
</reference>
<evidence type="ECO:0000313" key="4">
    <source>
        <dbReference type="Proteomes" id="UP000182110"/>
    </source>
</evidence>
<dbReference type="Proteomes" id="UP000789326">
    <property type="component" value="Unassembled WGS sequence"/>
</dbReference>
<organism evidence="2 5">
    <name type="scientific">Peribacillus simplex</name>
    <dbReference type="NCBI Taxonomy" id="1478"/>
    <lineage>
        <taxon>Bacteria</taxon>
        <taxon>Bacillati</taxon>
        <taxon>Bacillota</taxon>
        <taxon>Bacilli</taxon>
        <taxon>Bacillales</taxon>
        <taxon>Bacillaceae</taxon>
        <taxon>Peribacillus</taxon>
    </lineage>
</organism>
<dbReference type="EMBL" id="CCXW01000003">
    <property type="protein sequence ID" value="CEG24755.1"/>
    <property type="molecule type" value="Genomic_DNA"/>
</dbReference>
<reference evidence="3 4" key="1">
    <citation type="journal article" date="2014" name="Genome Announc.">
        <title>Genome Sequence of Bacillus simplex Strain P558, Isolated from a Human Fecal Sample.</title>
        <authorList>
            <person name="Croce O."/>
            <person name="Hugon P."/>
            <person name="Lagier J.C."/>
            <person name="Bibi F."/>
            <person name="Robert C."/>
            <person name="Azhar E.I."/>
            <person name="Raoult D."/>
            <person name="Fournier P.E."/>
        </authorList>
    </citation>
    <scope>NUCLEOTIDE SEQUENCE [LARGE SCALE GENOMIC DNA]</scope>
    <source>
        <strain evidence="3 4">P558</strain>
    </source>
</reference>
<evidence type="ECO:0000313" key="5">
    <source>
        <dbReference type="Proteomes" id="UP000789326"/>
    </source>
</evidence>
<dbReference type="Proteomes" id="UP000182110">
    <property type="component" value="Unassembled WGS sequence"/>
</dbReference>
<accession>A0A9W4P9N2</accession>
<protein>
    <submittedName>
        <fullName evidence="2">Uncharacterized protein</fullName>
    </submittedName>
</protein>
<dbReference type="EMBL" id="CAKKMG010000004">
    <property type="protein sequence ID" value="CAH0143437.1"/>
    <property type="molecule type" value="Genomic_DNA"/>
</dbReference>